<keyword evidence="1" id="KW-0472">Membrane</keyword>
<keyword evidence="3" id="KW-1185">Reference proteome</keyword>
<evidence type="ECO:0000313" key="2">
    <source>
        <dbReference type="EMBL" id="GGB01807.1"/>
    </source>
</evidence>
<dbReference type="AlphaFoldDB" id="A0A916WIV8"/>
<keyword evidence="1" id="KW-1133">Transmembrane helix</keyword>
<reference evidence="2" key="2">
    <citation type="submission" date="2020-09" db="EMBL/GenBank/DDBJ databases">
        <authorList>
            <person name="Sun Q."/>
            <person name="Zhou Y."/>
        </authorList>
    </citation>
    <scope>NUCLEOTIDE SEQUENCE</scope>
    <source>
        <strain evidence="2">CGMCC 1.15082</strain>
    </source>
</reference>
<gene>
    <name evidence="2" type="ORF">GCM10011491_32500</name>
</gene>
<feature type="transmembrane region" description="Helical" evidence="1">
    <location>
        <begin position="6"/>
        <end position="25"/>
    </location>
</feature>
<dbReference type="EMBL" id="BMHH01000014">
    <property type="protein sequence ID" value="GGB01807.1"/>
    <property type="molecule type" value="Genomic_DNA"/>
</dbReference>
<sequence length="51" mass="5281">MSDAQLGLAVAAPLIIIFALAMHRMGVLRPSATLTAVVLSVAIAAVLFFTQ</sequence>
<evidence type="ECO:0000256" key="1">
    <source>
        <dbReference type="SAM" id="Phobius"/>
    </source>
</evidence>
<protein>
    <submittedName>
        <fullName evidence="2">Uncharacterized protein</fullName>
    </submittedName>
</protein>
<name>A0A916WIV8_9HYPH</name>
<reference evidence="2" key="1">
    <citation type="journal article" date="2014" name="Int. J. Syst. Evol. Microbiol.">
        <title>Complete genome sequence of Corynebacterium casei LMG S-19264T (=DSM 44701T), isolated from a smear-ripened cheese.</title>
        <authorList>
            <consortium name="US DOE Joint Genome Institute (JGI-PGF)"/>
            <person name="Walter F."/>
            <person name="Albersmeier A."/>
            <person name="Kalinowski J."/>
            <person name="Ruckert C."/>
        </authorList>
    </citation>
    <scope>NUCLEOTIDE SEQUENCE</scope>
    <source>
        <strain evidence="2">CGMCC 1.15082</strain>
    </source>
</reference>
<keyword evidence="1" id="KW-0812">Transmembrane</keyword>
<comment type="caution">
    <text evidence="2">The sequence shown here is derived from an EMBL/GenBank/DDBJ whole genome shotgun (WGS) entry which is preliminary data.</text>
</comment>
<dbReference type="RefSeq" id="WP_188825241.1">
    <property type="nucleotide sequence ID" value="NZ_BMHH01000014.1"/>
</dbReference>
<dbReference type="Proteomes" id="UP000646478">
    <property type="component" value="Unassembled WGS sequence"/>
</dbReference>
<proteinExistence type="predicted"/>
<feature type="transmembrane region" description="Helical" evidence="1">
    <location>
        <begin position="32"/>
        <end position="50"/>
    </location>
</feature>
<organism evidence="2 3">
    <name type="scientific">Brucella endophytica</name>
    <dbReference type="NCBI Taxonomy" id="1963359"/>
    <lineage>
        <taxon>Bacteria</taxon>
        <taxon>Pseudomonadati</taxon>
        <taxon>Pseudomonadota</taxon>
        <taxon>Alphaproteobacteria</taxon>
        <taxon>Hyphomicrobiales</taxon>
        <taxon>Brucellaceae</taxon>
        <taxon>Brucella/Ochrobactrum group</taxon>
        <taxon>Brucella</taxon>
    </lineage>
</organism>
<evidence type="ECO:0000313" key="3">
    <source>
        <dbReference type="Proteomes" id="UP000646478"/>
    </source>
</evidence>
<accession>A0A916WIV8</accession>